<dbReference type="Gene3D" id="2.40.50.90">
    <property type="match status" value="1"/>
</dbReference>
<proteinExistence type="predicted"/>
<feature type="domain" description="TNase-like" evidence="5">
    <location>
        <begin position="46"/>
        <end position="193"/>
    </location>
</feature>
<gene>
    <name evidence="6" type="ORF">BCF55_1136</name>
</gene>
<sequence>MPRKKIPLRWRGFSYLLVLLILYAFYQLIGEQFKEIGGGEEKTFQEKVSCEVTKVYDGDTFECKLENGERVKVRLIGIDTPESKRNKKAYRDAQRSGKSVEEIVRLGRKAAEYTERLIPPGTVVYLETDVQVHDKYGRLLAYVYLPDGRMLNEVLVEEGYATVYTFPPNVKYAQRFVELQRKAVKEGKGLWAEGM</sequence>
<dbReference type="CDD" id="cd00175">
    <property type="entry name" value="SNc"/>
    <property type="match status" value="1"/>
</dbReference>
<evidence type="ECO:0000256" key="1">
    <source>
        <dbReference type="ARBA" id="ARBA00022722"/>
    </source>
</evidence>
<dbReference type="GO" id="GO:0003676">
    <property type="term" value="F:nucleic acid binding"/>
    <property type="evidence" value="ECO:0007669"/>
    <property type="project" value="InterPro"/>
</dbReference>
<protein>
    <submittedName>
        <fullName evidence="6">Micrococcal nuclease</fullName>
    </submittedName>
</protein>
<keyword evidence="7" id="KW-1185">Reference proteome</keyword>
<keyword evidence="4" id="KW-1133">Transmembrane helix</keyword>
<accession>A0A497XUM3</accession>
<dbReference type="InterPro" id="IPR016071">
    <property type="entry name" value="Staphylococal_nuclease_OB-fold"/>
</dbReference>
<dbReference type="SMART" id="SM00318">
    <property type="entry name" value="SNc"/>
    <property type="match status" value="1"/>
</dbReference>
<keyword evidence="3" id="KW-0378">Hydrolase</keyword>
<dbReference type="GO" id="GO:0004519">
    <property type="term" value="F:endonuclease activity"/>
    <property type="evidence" value="ECO:0007669"/>
    <property type="project" value="UniProtKB-KW"/>
</dbReference>
<dbReference type="GO" id="GO:0016787">
    <property type="term" value="F:hydrolase activity"/>
    <property type="evidence" value="ECO:0007669"/>
    <property type="project" value="UniProtKB-KW"/>
</dbReference>
<evidence type="ECO:0000313" key="7">
    <source>
        <dbReference type="Proteomes" id="UP000267841"/>
    </source>
</evidence>
<dbReference type="InterPro" id="IPR002071">
    <property type="entry name" value="Thermonucl_AS"/>
</dbReference>
<dbReference type="Pfam" id="PF00565">
    <property type="entry name" value="SNase"/>
    <property type="match status" value="1"/>
</dbReference>
<dbReference type="EMBL" id="RCCJ01000001">
    <property type="protein sequence ID" value="RLJ70852.1"/>
    <property type="molecule type" value="Genomic_DNA"/>
</dbReference>
<evidence type="ECO:0000259" key="5">
    <source>
        <dbReference type="PROSITE" id="PS50830"/>
    </source>
</evidence>
<dbReference type="InterPro" id="IPR035437">
    <property type="entry name" value="SNase_OB-fold_sf"/>
</dbReference>
<evidence type="ECO:0000256" key="2">
    <source>
        <dbReference type="ARBA" id="ARBA00022759"/>
    </source>
</evidence>
<evidence type="ECO:0000256" key="3">
    <source>
        <dbReference type="ARBA" id="ARBA00022801"/>
    </source>
</evidence>
<dbReference type="PROSITE" id="PS01284">
    <property type="entry name" value="TNASE_2"/>
    <property type="match status" value="1"/>
</dbReference>
<keyword evidence="4" id="KW-0812">Transmembrane</keyword>
<keyword evidence="1" id="KW-0540">Nuclease</keyword>
<feature type="transmembrane region" description="Helical" evidence="4">
    <location>
        <begin position="12"/>
        <end position="29"/>
    </location>
</feature>
<name>A0A497XUM3_9AQUI</name>
<dbReference type="RefSeq" id="WP_121011225.1">
    <property type="nucleotide sequence ID" value="NZ_RCCJ01000001.1"/>
</dbReference>
<reference evidence="6 7" key="1">
    <citation type="submission" date="2018-10" db="EMBL/GenBank/DDBJ databases">
        <title>Genomic Encyclopedia of Archaeal and Bacterial Type Strains, Phase II (KMG-II): from individual species to whole genera.</title>
        <authorList>
            <person name="Goeker M."/>
        </authorList>
    </citation>
    <scope>NUCLEOTIDE SEQUENCE [LARGE SCALE GENOMIC DNA]</scope>
    <source>
        <strain evidence="6 7">DSM 16510</strain>
    </source>
</reference>
<dbReference type="Proteomes" id="UP000267841">
    <property type="component" value="Unassembled WGS sequence"/>
</dbReference>
<keyword evidence="2" id="KW-0255">Endonuclease</keyword>
<dbReference type="AlphaFoldDB" id="A0A497XUM3"/>
<dbReference type="SUPFAM" id="SSF50199">
    <property type="entry name" value="Staphylococcal nuclease"/>
    <property type="match status" value="1"/>
</dbReference>
<dbReference type="PANTHER" id="PTHR12302">
    <property type="entry name" value="EBNA2 BINDING PROTEIN P100"/>
    <property type="match status" value="1"/>
</dbReference>
<comment type="caution">
    <text evidence="6">The sequence shown here is derived from an EMBL/GenBank/DDBJ whole genome shotgun (WGS) entry which is preliminary data.</text>
</comment>
<dbReference type="OrthoDB" id="4376109at2"/>
<dbReference type="PANTHER" id="PTHR12302:SF3">
    <property type="entry name" value="SERINE_THREONINE-PROTEIN KINASE 31"/>
    <property type="match status" value="1"/>
</dbReference>
<evidence type="ECO:0000313" key="6">
    <source>
        <dbReference type="EMBL" id="RLJ70852.1"/>
    </source>
</evidence>
<keyword evidence="4" id="KW-0472">Membrane</keyword>
<dbReference type="PROSITE" id="PS50830">
    <property type="entry name" value="TNASE_3"/>
    <property type="match status" value="1"/>
</dbReference>
<organism evidence="6 7">
    <name type="scientific">Hydrogenivirga caldilitoris</name>
    <dbReference type="NCBI Taxonomy" id="246264"/>
    <lineage>
        <taxon>Bacteria</taxon>
        <taxon>Pseudomonadati</taxon>
        <taxon>Aquificota</taxon>
        <taxon>Aquificia</taxon>
        <taxon>Aquificales</taxon>
        <taxon>Aquificaceae</taxon>
        <taxon>Hydrogenivirga</taxon>
    </lineage>
</organism>
<evidence type="ECO:0000256" key="4">
    <source>
        <dbReference type="SAM" id="Phobius"/>
    </source>
</evidence>